<evidence type="ECO:0000313" key="2">
    <source>
        <dbReference type="EMBL" id="KAK7201773.1"/>
    </source>
</evidence>
<protein>
    <submittedName>
        <fullName evidence="2">Uncharacterized protein</fullName>
    </submittedName>
</protein>
<evidence type="ECO:0000256" key="1">
    <source>
        <dbReference type="SAM" id="MobiDB-lite"/>
    </source>
</evidence>
<sequence>MQTGDIEEDEPGVFLLINGLLCRTADSSGRFRPSDIFAGVHREAATVAPPAPSTATRSAGELWKDPSPADRQRSIDSDCALFNCFGVLSGGVLIHPTDATVMEFTNTAIYAPSSEDARDAHGNDPDCAPVRQVNERAFRAGEAHRIQPEYPLVLCASEPPLPPTAQQWRSGETLDAHDLTVSGLRGITSRRHAVEAGARNVAAWSQRLAPCSRDAQERDASDAGVRLWEGAEVFRLALRADDDTMTSGGAIDLPQRIPCPLRFRGETVVLGETDHTTESQEQLESLAKDDAVVPPPGVRCAASCFTSYLGFPFLALPVGTPRHTERMPFSSARAVRRLRKRLRTYQEPQTQSDSYGWDADFDAEEVFLVPHAGASPRQIAFALFLLFFNHFGIVRDGVRITGETAATSCRADDGDRSAAAAKRWSLCPPAEYDVQAEVARKRRVTRELFSNPQCTFVDRTRWSTTPRNWDVVAAAWTALFLSSRNALLSRIFVLKSYIHVLHEEKKQQQQSHIGGRDIQLL</sequence>
<gene>
    <name evidence="2" type="ORF">NESM_000243400</name>
</gene>
<feature type="compositionally biased region" description="Low complexity" evidence="1">
    <location>
        <begin position="47"/>
        <end position="59"/>
    </location>
</feature>
<dbReference type="Proteomes" id="UP001430356">
    <property type="component" value="Unassembled WGS sequence"/>
</dbReference>
<dbReference type="EMBL" id="JAECZO010000020">
    <property type="protein sequence ID" value="KAK7201773.1"/>
    <property type="molecule type" value="Genomic_DNA"/>
</dbReference>
<dbReference type="AlphaFoldDB" id="A0AAW0F655"/>
<evidence type="ECO:0000313" key="3">
    <source>
        <dbReference type="Proteomes" id="UP001430356"/>
    </source>
</evidence>
<reference evidence="2 3" key="1">
    <citation type="journal article" date="2021" name="MBio">
        <title>A New Model Trypanosomatid, Novymonas esmeraldas: Genomic Perception of Its 'Candidatus Pandoraea novymonadis' Endosymbiont.</title>
        <authorList>
            <person name="Zakharova A."/>
            <person name="Saura A."/>
            <person name="Butenko A."/>
            <person name="Podesvova L."/>
            <person name="Warmusova S."/>
            <person name="Kostygov A.Y."/>
            <person name="Nenarokova A."/>
            <person name="Lukes J."/>
            <person name="Opperdoes F.R."/>
            <person name="Yurchenko V."/>
        </authorList>
    </citation>
    <scope>NUCLEOTIDE SEQUENCE [LARGE SCALE GENOMIC DNA]</scope>
    <source>
        <strain evidence="2 3">E262AT.01</strain>
    </source>
</reference>
<accession>A0AAW0F655</accession>
<feature type="region of interest" description="Disordered" evidence="1">
    <location>
        <begin position="47"/>
        <end position="70"/>
    </location>
</feature>
<keyword evidence="3" id="KW-1185">Reference proteome</keyword>
<name>A0AAW0F655_9TRYP</name>
<comment type="caution">
    <text evidence="2">The sequence shown here is derived from an EMBL/GenBank/DDBJ whole genome shotgun (WGS) entry which is preliminary data.</text>
</comment>
<organism evidence="2 3">
    <name type="scientific">Novymonas esmeraldas</name>
    <dbReference type="NCBI Taxonomy" id="1808958"/>
    <lineage>
        <taxon>Eukaryota</taxon>
        <taxon>Discoba</taxon>
        <taxon>Euglenozoa</taxon>
        <taxon>Kinetoplastea</taxon>
        <taxon>Metakinetoplastina</taxon>
        <taxon>Trypanosomatida</taxon>
        <taxon>Trypanosomatidae</taxon>
        <taxon>Novymonas</taxon>
    </lineage>
</organism>
<proteinExistence type="predicted"/>